<dbReference type="Gene3D" id="3.40.50.1820">
    <property type="entry name" value="alpha/beta hydrolase"/>
    <property type="match status" value="1"/>
</dbReference>
<evidence type="ECO:0000259" key="2">
    <source>
        <dbReference type="Pfam" id="PF12146"/>
    </source>
</evidence>
<dbReference type="GO" id="GO:0052689">
    <property type="term" value="F:carboxylic ester hydrolase activity"/>
    <property type="evidence" value="ECO:0007669"/>
    <property type="project" value="UniProtKB-ARBA"/>
</dbReference>
<sequence>MVYRYDIRESFAGAAGGRIYLKAYLPRSTAAVPALVFGHEFGASHRTGIAYAENLAARGFAVVLCDFRGGGLKSRSEGEVADMSLLTERDDLLTVLAEVRRWPGIDAGKTGLIGASMGALAAGLAAVEPGAAVAALVLFYPAMILPEDAGRLFASPGEVPERYDYRGWLEVGRRFFTDIIGLPVLEKMAGYRQPALLLHGTADELVAVGYSDRVAAAYADMRLVKIAGAPHSFRNEPYLSAAMGEVADYLAARGLIPPPAV</sequence>
<reference evidence="3" key="1">
    <citation type="submission" date="2022-10" db="EMBL/GenBank/DDBJ databases">
        <authorList>
            <person name="Boutroux M."/>
        </authorList>
    </citation>
    <scope>NUCLEOTIDE SEQUENCE</scope>
    <source>
        <strain evidence="3">51.81</strain>
    </source>
</reference>
<feature type="domain" description="Serine aminopeptidase S33" evidence="2">
    <location>
        <begin position="37"/>
        <end position="148"/>
    </location>
</feature>
<dbReference type="AlphaFoldDB" id="A0A9X4E0H5"/>
<dbReference type="EMBL" id="CP146598">
    <property type="protein sequence ID" value="WWY03621.1"/>
    <property type="molecule type" value="Genomic_DNA"/>
</dbReference>
<evidence type="ECO:0000313" key="3">
    <source>
        <dbReference type="EMBL" id="MDD9327230.1"/>
    </source>
</evidence>
<dbReference type="RefSeq" id="WP_274584485.1">
    <property type="nucleotide sequence ID" value="NZ_CP145811.1"/>
</dbReference>
<gene>
    <name evidence="3" type="ORF">ORY91_000613</name>
    <name evidence="4" type="ORF">V9W64_02445</name>
</gene>
<accession>A0A9X4E0H5</accession>
<dbReference type="InterPro" id="IPR029058">
    <property type="entry name" value="AB_hydrolase_fold"/>
</dbReference>
<organism evidence="3">
    <name type="scientific">Neisseria leonii</name>
    <dbReference type="NCBI Taxonomy" id="2995413"/>
    <lineage>
        <taxon>Bacteria</taxon>
        <taxon>Pseudomonadati</taxon>
        <taxon>Pseudomonadota</taxon>
        <taxon>Betaproteobacteria</taxon>
        <taxon>Neisseriales</taxon>
        <taxon>Neisseriaceae</taxon>
        <taxon>Neisseria</taxon>
    </lineage>
</organism>
<dbReference type="PANTHER" id="PTHR22946">
    <property type="entry name" value="DIENELACTONE HYDROLASE DOMAIN-CONTAINING PROTEIN-RELATED"/>
    <property type="match status" value="1"/>
</dbReference>
<keyword evidence="5" id="KW-1185">Reference proteome</keyword>
<dbReference type="InterPro" id="IPR022742">
    <property type="entry name" value="Hydrolase_4"/>
</dbReference>
<dbReference type="Proteomes" id="UP001149607">
    <property type="component" value="Chromosome"/>
</dbReference>
<dbReference type="SUPFAM" id="SSF53474">
    <property type="entry name" value="alpha/beta-Hydrolases"/>
    <property type="match status" value="1"/>
</dbReference>
<dbReference type="InterPro" id="IPR050261">
    <property type="entry name" value="FrsA_esterase"/>
</dbReference>
<dbReference type="Pfam" id="PF12146">
    <property type="entry name" value="Hydrolase_4"/>
    <property type="match status" value="1"/>
</dbReference>
<reference evidence="4" key="2">
    <citation type="submission" date="2024-02" db="EMBL/GenBank/DDBJ databases">
        <title>Neisseria leonii sp. nov.</title>
        <authorList>
            <person name="Boutroux M."/>
            <person name="Favre-Rochex S."/>
            <person name="Gorgette O."/>
            <person name="Touak G."/>
            <person name="Muhle E."/>
            <person name="Chesneau O."/>
            <person name="Clermont D."/>
            <person name="Rahi P."/>
        </authorList>
    </citation>
    <scope>NUCLEOTIDE SEQUENCE</scope>
    <source>
        <strain evidence="4">51.81</strain>
    </source>
</reference>
<name>A0A9X4E0H5_9NEIS</name>
<evidence type="ECO:0000313" key="5">
    <source>
        <dbReference type="Proteomes" id="UP001149607"/>
    </source>
</evidence>
<protein>
    <submittedName>
        <fullName evidence="3">Alpha/beta hydrolase</fullName>
    </submittedName>
</protein>
<keyword evidence="1 3" id="KW-0378">Hydrolase</keyword>
<proteinExistence type="predicted"/>
<evidence type="ECO:0000256" key="1">
    <source>
        <dbReference type="ARBA" id="ARBA00022801"/>
    </source>
</evidence>
<dbReference type="EMBL" id="JAPQFL010000001">
    <property type="protein sequence ID" value="MDD9327230.1"/>
    <property type="molecule type" value="Genomic_DNA"/>
</dbReference>
<evidence type="ECO:0000313" key="4">
    <source>
        <dbReference type="EMBL" id="WWY03621.1"/>
    </source>
</evidence>
<dbReference type="PANTHER" id="PTHR22946:SF9">
    <property type="entry name" value="POLYKETIDE TRANSFERASE AF380"/>
    <property type="match status" value="1"/>
</dbReference>